<reference evidence="1" key="2">
    <citation type="journal article" date="2015" name="Fish Shellfish Immunol.">
        <title>Early steps in the European eel (Anguilla anguilla)-Vibrio vulnificus interaction in the gills: Role of the RtxA13 toxin.</title>
        <authorList>
            <person name="Callol A."/>
            <person name="Pajuelo D."/>
            <person name="Ebbesson L."/>
            <person name="Teles M."/>
            <person name="MacKenzie S."/>
            <person name="Amaro C."/>
        </authorList>
    </citation>
    <scope>NUCLEOTIDE SEQUENCE</scope>
</reference>
<protein>
    <submittedName>
        <fullName evidence="1">Uncharacterized protein</fullName>
    </submittedName>
</protein>
<dbReference type="AlphaFoldDB" id="A0A0E9TN05"/>
<proteinExistence type="predicted"/>
<reference evidence="1" key="1">
    <citation type="submission" date="2014-11" db="EMBL/GenBank/DDBJ databases">
        <authorList>
            <person name="Amaro Gonzalez C."/>
        </authorList>
    </citation>
    <scope>NUCLEOTIDE SEQUENCE</scope>
</reference>
<dbReference type="EMBL" id="GBXM01054449">
    <property type="protein sequence ID" value="JAH54128.1"/>
    <property type="molecule type" value="Transcribed_RNA"/>
</dbReference>
<evidence type="ECO:0000313" key="1">
    <source>
        <dbReference type="EMBL" id="JAH54128.1"/>
    </source>
</evidence>
<organism evidence="1">
    <name type="scientific">Anguilla anguilla</name>
    <name type="common">European freshwater eel</name>
    <name type="synonym">Muraena anguilla</name>
    <dbReference type="NCBI Taxonomy" id="7936"/>
    <lineage>
        <taxon>Eukaryota</taxon>
        <taxon>Metazoa</taxon>
        <taxon>Chordata</taxon>
        <taxon>Craniata</taxon>
        <taxon>Vertebrata</taxon>
        <taxon>Euteleostomi</taxon>
        <taxon>Actinopterygii</taxon>
        <taxon>Neopterygii</taxon>
        <taxon>Teleostei</taxon>
        <taxon>Anguilliformes</taxon>
        <taxon>Anguillidae</taxon>
        <taxon>Anguilla</taxon>
    </lineage>
</organism>
<name>A0A0E9TN05_ANGAN</name>
<sequence>MFEGNLFNISEIQRKYTHTFTFGILTEFNASYLANKTTDQVYNVSTDGFKVKHQKLH</sequence>
<accession>A0A0E9TN05</accession>